<evidence type="ECO:0000313" key="2">
    <source>
        <dbReference type="Proteomes" id="UP000619078"/>
    </source>
</evidence>
<proteinExistence type="predicted"/>
<gene>
    <name evidence="1" type="ORF">IDJ76_19585</name>
</gene>
<keyword evidence="1" id="KW-0328">Glycosyltransferase</keyword>
<dbReference type="Pfam" id="PF15610">
    <property type="entry name" value="PRTase_3"/>
    <property type="match status" value="1"/>
</dbReference>
<dbReference type="EMBL" id="JACWMX010000011">
    <property type="protein sequence ID" value="MBD1395314.1"/>
    <property type="molecule type" value="Genomic_DNA"/>
</dbReference>
<keyword evidence="1" id="KW-0808">Transferase</keyword>
<evidence type="ECO:0000313" key="1">
    <source>
        <dbReference type="EMBL" id="MBD1395314.1"/>
    </source>
</evidence>
<dbReference type="Proteomes" id="UP000619078">
    <property type="component" value="Unassembled WGS sequence"/>
</dbReference>
<dbReference type="AlphaFoldDB" id="A0A926P0Y8"/>
<sequence>MMHTTYSLHHINNTANFGFSADDYSRFKFGDGAVAKIFGTDLAIGFIKEHLAVKPVKQQVVVISSPYSFIPTATFGMKTWFVYHLNQWLAQHHLPVVQETKVHRTITYKEDYGELDAKQRMILIGNDQFHIDKDFLTGKTLVFLDDIRITGSHERMITKMADAYGLQNDMYMLYFAELVNDAIHPNVENQLNYHQVKTIFDLDRIVKSPDFLINTRIVKYVLNYSFDSFCVFIQNQSAAVIELFYNMALGNGYHTIDAYQTNLNFIKKHLLLDNYKLIEYGN</sequence>
<name>A0A926P0Y8_9SPHI</name>
<comment type="caution">
    <text evidence="1">The sequence shown here is derived from an EMBL/GenBank/DDBJ whole genome shotgun (WGS) entry which is preliminary data.</text>
</comment>
<keyword evidence="2" id="KW-1185">Reference proteome</keyword>
<reference evidence="1" key="1">
    <citation type="submission" date="2020-09" db="EMBL/GenBank/DDBJ databases">
        <title>Novel species of Mucilaginibacter isolated from a glacier on the Tibetan Plateau.</title>
        <authorList>
            <person name="Liu Q."/>
            <person name="Xin Y.-H."/>
        </authorList>
    </citation>
    <scope>NUCLEOTIDE SEQUENCE</scope>
    <source>
        <strain evidence="1">ZB1P21</strain>
    </source>
</reference>
<dbReference type="GO" id="GO:0016757">
    <property type="term" value="F:glycosyltransferase activity"/>
    <property type="evidence" value="ECO:0007669"/>
    <property type="project" value="UniProtKB-KW"/>
</dbReference>
<accession>A0A926P0Y8</accession>
<protein>
    <submittedName>
        <fullName evidence="1">Phosphoribosyltransferase family protein</fullName>
    </submittedName>
</protein>
<organism evidence="1 2">
    <name type="scientific">Mucilaginibacter glaciei</name>
    <dbReference type="NCBI Taxonomy" id="2772109"/>
    <lineage>
        <taxon>Bacteria</taxon>
        <taxon>Pseudomonadati</taxon>
        <taxon>Bacteroidota</taxon>
        <taxon>Sphingobacteriia</taxon>
        <taxon>Sphingobacteriales</taxon>
        <taxon>Sphingobacteriaceae</taxon>
        <taxon>Mucilaginibacter</taxon>
    </lineage>
</organism>
<dbReference type="InterPro" id="IPR028944">
    <property type="entry name" value="PRTase_ComF-like"/>
</dbReference>